<dbReference type="EMBL" id="BAABBM010000001">
    <property type="protein sequence ID" value="GAA3897290.1"/>
    <property type="molecule type" value="Genomic_DNA"/>
</dbReference>
<feature type="compositionally biased region" description="Low complexity" evidence="1">
    <location>
        <begin position="158"/>
        <end position="175"/>
    </location>
</feature>
<dbReference type="Proteomes" id="UP001500827">
    <property type="component" value="Unassembled WGS sequence"/>
</dbReference>
<accession>A0ABP7LB44</accession>
<sequence length="314" mass="32877">MPKRDTEIEAIDEQLTEAEVPTVGEQLRTAREKTKLSLDDIAAQTRIPRRHLESIENAEWDELPAPTYTIGFAKSYASAVGLDRVEIGDQLRAEMGGQRFTANTMESFEPADPRRTMPKSLVLGMIAAVIVLIALMSWLNQRSLQQPDEPMNTAAEGPAAETSAQPQAAAPSAPAQGPVVLTATAPVWFQVSEKGGASLFSGTLQPGQTYAVPATATAPMLKTGKPEALRINVGNAVAPPVGPPATTVNVSLLPASLLHQADAAPAAARPAPQATTPAPPPKPRVGRPRVEQPAPAPAAPPPAETTPATSNTGE</sequence>
<dbReference type="InterPro" id="IPR001387">
    <property type="entry name" value="Cro/C1-type_HTH"/>
</dbReference>
<feature type="compositionally biased region" description="Pro residues" evidence="1">
    <location>
        <begin position="294"/>
        <end position="304"/>
    </location>
</feature>
<feature type="region of interest" description="Disordered" evidence="1">
    <location>
        <begin position="147"/>
        <end position="175"/>
    </location>
</feature>
<keyword evidence="2" id="KW-0812">Transmembrane</keyword>
<organism evidence="4 5">
    <name type="scientific">Sphingomonas limnosediminicola</name>
    <dbReference type="NCBI Taxonomy" id="940133"/>
    <lineage>
        <taxon>Bacteria</taxon>
        <taxon>Pseudomonadati</taxon>
        <taxon>Pseudomonadota</taxon>
        <taxon>Alphaproteobacteria</taxon>
        <taxon>Sphingomonadales</taxon>
        <taxon>Sphingomonadaceae</taxon>
        <taxon>Sphingomonas</taxon>
    </lineage>
</organism>
<feature type="transmembrane region" description="Helical" evidence="2">
    <location>
        <begin position="121"/>
        <end position="139"/>
    </location>
</feature>
<keyword evidence="2" id="KW-0472">Membrane</keyword>
<comment type="caution">
    <text evidence="4">The sequence shown here is derived from an EMBL/GenBank/DDBJ whole genome shotgun (WGS) entry which is preliminary data.</text>
</comment>
<dbReference type="PANTHER" id="PTHR34475:SF1">
    <property type="entry name" value="CYTOSKELETON PROTEIN RODZ"/>
    <property type="match status" value="1"/>
</dbReference>
<dbReference type="Gene3D" id="1.10.260.40">
    <property type="entry name" value="lambda repressor-like DNA-binding domains"/>
    <property type="match status" value="1"/>
</dbReference>
<dbReference type="PANTHER" id="PTHR34475">
    <property type="match status" value="1"/>
</dbReference>
<evidence type="ECO:0000313" key="5">
    <source>
        <dbReference type="Proteomes" id="UP001500827"/>
    </source>
</evidence>
<reference evidence="5" key="1">
    <citation type="journal article" date="2019" name="Int. J. Syst. Evol. Microbiol.">
        <title>The Global Catalogue of Microorganisms (GCM) 10K type strain sequencing project: providing services to taxonomists for standard genome sequencing and annotation.</title>
        <authorList>
            <consortium name="The Broad Institute Genomics Platform"/>
            <consortium name="The Broad Institute Genome Sequencing Center for Infectious Disease"/>
            <person name="Wu L."/>
            <person name="Ma J."/>
        </authorList>
    </citation>
    <scope>NUCLEOTIDE SEQUENCE [LARGE SCALE GENOMIC DNA]</scope>
    <source>
        <strain evidence="5">JCM 17543</strain>
    </source>
</reference>
<proteinExistence type="predicted"/>
<dbReference type="RefSeq" id="WP_344699094.1">
    <property type="nucleotide sequence ID" value="NZ_BAABBM010000001.1"/>
</dbReference>
<feature type="domain" description="Cytoskeleton protein RodZ-like C-terminal" evidence="3">
    <location>
        <begin position="180"/>
        <end position="248"/>
    </location>
</feature>
<dbReference type="InterPro" id="IPR050400">
    <property type="entry name" value="Bact_Cytoskel_RodZ"/>
</dbReference>
<evidence type="ECO:0000259" key="3">
    <source>
        <dbReference type="Pfam" id="PF13464"/>
    </source>
</evidence>
<dbReference type="Pfam" id="PF13464">
    <property type="entry name" value="RodZ_C"/>
    <property type="match status" value="1"/>
</dbReference>
<dbReference type="CDD" id="cd00093">
    <property type="entry name" value="HTH_XRE"/>
    <property type="match status" value="1"/>
</dbReference>
<keyword evidence="2" id="KW-1133">Transmembrane helix</keyword>
<dbReference type="InterPro" id="IPR010982">
    <property type="entry name" value="Lambda_DNA-bd_dom_sf"/>
</dbReference>
<keyword evidence="5" id="KW-1185">Reference proteome</keyword>
<dbReference type="InterPro" id="IPR025194">
    <property type="entry name" value="RodZ-like_C"/>
</dbReference>
<feature type="compositionally biased region" description="Low complexity" evidence="1">
    <location>
        <begin position="261"/>
        <end position="276"/>
    </location>
</feature>
<evidence type="ECO:0000313" key="4">
    <source>
        <dbReference type="EMBL" id="GAA3897290.1"/>
    </source>
</evidence>
<gene>
    <name evidence="4" type="ORF">GCM10022276_15360</name>
</gene>
<name>A0ABP7LB44_9SPHN</name>
<feature type="compositionally biased region" description="Low complexity" evidence="1">
    <location>
        <begin position="305"/>
        <end position="314"/>
    </location>
</feature>
<evidence type="ECO:0000256" key="2">
    <source>
        <dbReference type="SAM" id="Phobius"/>
    </source>
</evidence>
<evidence type="ECO:0000256" key="1">
    <source>
        <dbReference type="SAM" id="MobiDB-lite"/>
    </source>
</evidence>
<feature type="region of interest" description="Disordered" evidence="1">
    <location>
        <begin position="261"/>
        <end position="314"/>
    </location>
</feature>
<protein>
    <recommendedName>
        <fullName evidence="3">Cytoskeleton protein RodZ-like C-terminal domain-containing protein</fullName>
    </recommendedName>
</protein>
<dbReference type="Pfam" id="PF13413">
    <property type="entry name" value="HTH_25"/>
    <property type="match status" value="1"/>
</dbReference>
<dbReference type="SUPFAM" id="SSF47413">
    <property type="entry name" value="lambda repressor-like DNA-binding domains"/>
    <property type="match status" value="1"/>
</dbReference>